<gene>
    <name evidence="4" type="ORF">KK078_20810</name>
</gene>
<comment type="caution">
    <text evidence="4">The sequence shown here is derived from an EMBL/GenBank/DDBJ whole genome shotgun (WGS) entry which is preliminary data.</text>
</comment>
<dbReference type="PANTHER" id="PTHR16026:SF0">
    <property type="entry name" value="CARTILAGE ACIDIC PROTEIN 1"/>
    <property type="match status" value="1"/>
</dbReference>
<organism evidence="4 5">
    <name type="scientific">Dawidia soli</name>
    <dbReference type="NCBI Taxonomy" id="2782352"/>
    <lineage>
        <taxon>Bacteria</taxon>
        <taxon>Pseudomonadati</taxon>
        <taxon>Bacteroidota</taxon>
        <taxon>Cytophagia</taxon>
        <taxon>Cytophagales</taxon>
        <taxon>Chryseotaleaceae</taxon>
        <taxon>Dawidia</taxon>
    </lineage>
</organism>
<dbReference type="PROSITE" id="PS51257">
    <property type="entry name" value="PROKAR_LIPOPROTEIN"/>
    <property type="match status" value="1"/>
</dbReference>
<reference evidence="4 5" key="1">
    <citation type="submission" date="2021-05" db="EMBL/GenBank/DDBJ databases">
        <title>A Polyphasic approach of four new species of the genus Ohtaekwangia: Ohtaekwangia histidinii sp. nov., Ohtaekwangia cretensis sp. nov., Ohtaekwangia indiensis sp. nov., Ohtaekwangia reichenbachii sp. nov. from diverse environment.</title>
        <authorList>
            <person name="Octaviana S."/>
        </authorList>
    </citation>
    <scope>NUCLEOTIDE SEQUENCE [LARGE SCALE GENOMIC DNA]</scope>
    <source>
        <strain evidence="4 5">PWU37</strain>
    </source>
</reference>
<sequence>MRIFFMWRYWILCLLVVSACKKNDVPAPAANRNTLFTRLPAAETGIDFTNELKIDADFDVFRYRNFYNGGGVGIGDINNDGLPDVYLTSNMGDNKLFLNKGDWKFEDITEKAGVKGLKVWSTGVSLVDINHDGLLDIYICNAGDVKGGNRDNELFINNGDLTFTEQAARYGLADRGFSTHAAFFDYDKDGDLDCYVLNNSYRPVSTLGYRNLRHERDEFGGHKLYRNDNGHFTDVSAAAGIYGSVIGFGLGVTVGDVNQDNWPDLYISNDFYERDYLYINNHDGTFTEALESYMGHISMFSMGADFADLNNDGYPEIFSTDMLPEDDARVKTISSFETYDVYTLRLKNDYYHQYMRNMLHLNNQDGTFSEIGQLAGVAATDWSWGALIADFDNDRHKEIYVSNGIYRDLTNLDFIDFLGSSEQMQAAIEGKKVDFNAFVERMPSVPLPNYMFTLTDTAWRYRNVAQAWGLDEPGFSNGAAYGDLDNDGDLDLVVNNVNSPVFVYRNQSRERGRSHSLSLSFKGTEKNTFGLGACIKAFQDGEVILLDHMPIRGFQSSMDYRLVLGLGEAKQVDSLVVMWPDGLVEVRTDVPADQHLVLDHAQAKPVAIRPAAPVKPLLQPVTRTEVAHRENDFNDFDRDRLLYHMLSTQGPAFATADLNGDGLDDIFVGGSVGNAAALYMQRPGQTFTPVPGRPFDADSLAECVDAVFFDADGDRDLDLYVVTGGAEYTTQSAESTDRFYENKGLRGGMPVFEKTTGRIPLLYQSGSCVRPADVDGDGDLDLFIGTRVMPTYYGMPCDQFLLLNDGKGTFTDATAAYAPAVKRLGMVTDAVWFAYDNDGFPDLLITGEWMPVTIFRNDGKQLTPVTDVPGLANTQGWWNRVEAADLDGDGDLDFVLGNLGLNSKFKPTASSPVTLYVNDFDQNGSVEPVFAFRREGKDFPMAMRQDLIKQMSSLKKKFLYYQDYAGKSVADIFDANLLKRSTVLTFYEPRTSVLLNDGARGFRLQALPFEAQVSPVYGIAVTDVNGDGMQDILLGGNLFAVKPEAGRYDALHGLVLTGDGQGGFTALPSRTSGLLLPGEVRHVRVLNARGKKLLAFVRNNDTLRFYTLR</sequence>
<name>A0AAP2DC44_9BACT</name>
<dbReference type="Pfam" id="PF07593">
    <property type="entry name" value="UnbV_ASPIC"/>
    <property type="match status" value="1"/>
</dbReference>
<protein>
    <submittedName>
        <fullName evidence="4">VCBS repeat-containing protein</fullName>
    </submittedName>
</protein>
<evidence type="ECO:0000256" key="2">
    <source>
        <dbReference type="SAM" id="SignalP"/>
    </source>
</evidence>
<dbReference type="InterPro" id="IPR028994">
    <property type="entry name" value="Integrin_alpha_N"/>
</dbReference>
<feature type="chain" id="PRO_5042957213" evidence="2">
    <location>
        <begin position="30"/>
        <end position="1109"/>
    </location>
</feature>
<accession>A0AAP2DC44</accession>
<dbReference type="AlphaFoldDB" id="A0AAP2DC44"/>
<dbReference type="Proteomes" id="UP001319180">
    <property type="component" value="Unassembled WGS sequence"/>
</dbReference>
<dbReference type="PANTHER" id="PTHR16026">
    <property type="entry name" value="CARTILAGE ACIDIC PROTEIN 1"/>
    <property type="match status" value="1"/>
</dbReference>
<proteinExistence type="predicted"/>
<dbReference type="InterPro" id="IPR013517">
    <property type="entry name" value="FG-GAP"/>
</dbReference>
<evidence type="ECO:0000256" key="1">
    <source>
        <dbReference type="ARBA" id="ARBA00022729"/>
    </source>
</evidence>
<keyword evidence="1 2" id="KW-0732">Signal</keyword>
<evidence type="ECO:0000259" key="3">
    <source>
        <dbReference type="Pfam" id="PF07593"/>
    </source>
</evidence>
<keyword evidence="5" id="KW-1185">Reference proteome</keyword>
<feature type="domain" description="ASPIC/UnbV" evidence="3">
    <location>
        <begin position="530"/>
        <end position="596"/>
    </location>
</feature>
<dbReference type="Pfam" id="PF13517">
    <property type="entry name" value="FG-GAP_3"/>
    <property type="match status" value="5"/>
</dbReference>
<evidence type="ECO:0000313" key="5">
    <source>
        <dbReference type="Proteomes" id="UP001319180"/>
    </source>
</evidence>
<dbReference type="Gene3D" id="2.130.10.130">
    <property type="entry name" value="Integrin alpha, N-terminal"/>
    <property type="match status" value="3"/>
</dbReference>
<dbReference type="SUPFAM" id="SSF69318">
    <property type="entry name" value="Integrin alpha N-terminal domain"/>
    <property type="match status" value="3"/>
</dbReference>
<dbReference type="InterPro" id="IPR011519">
    <property type="entry name" value="UnbV_ASPIC"/>
</dbReference>
<dbReference type="EMBL" id="JAHESC010000034">
    <property type="protein sequence ID" value="MBT1689019.1"/>
    <property type="molecule type" value="Genomic_DNA"/>
</dbReference>
<dbReference type="InterPro" id="IPR027039">
    <property type="entry name" value="Crtac1"/>
</dbReference>
<feature type="signal peptide" evidence="2">
    <location>
        <begin position="1"/>
        <end position="29"/>
    </location>
</feature>
<evidence type="ECO:0000313" key="4">
    <source>
        <dbReference type="EMBL" id="MBT1689019.1"/>
    </source>
</evidence>